<feature type="transmembrane region" description="Helical" evidence="8">
    <location>
        <begin position="40"/>
        <end position="59"/>
    </location>
</feature>
<feature type="transmembrane region" description="Helical" evidence="8">
    <location>
        <begin position="9"/>
        <end position="28"/>
    </location>
</feature>
<evidence type="ECO:0008006" key="11">
    <source>
        <dbReference type="Google" id="ProtNLM"/>
    </source>
</evidence>
<evidence type="ECO:0000256" key="3">
    <source>
        <dbReference type="ARBA" id="ARBA00022692"/>
    </source>
</evidence>
<feature type="region of interest" description="Disordered" evidence="7">
    <location>
        <begin position="118"/>
        <end position="140"/>
    </location>
</feature>
<dbReference type="InterPro" id="IPR000425">
    <property type="entry name" value="MIP"/>
</dbReference>
<dbReference type="InterPro" id="IPR023271">
    <property type="entry name" value="Aquaporin-like"/>
</dbReference>
<evidence type="ECO:0000256" key="5">
    <source>
        <dbReference type="ARBA" id="ARBA00023136"/>
    </source>
</evidence>
<comment type="caution">
    <text evidence="9">The sequence shown here is derived from an EMBL/GenBank/DDBJ whole genome shotgun (WGS) entry which is preliminary data.</text>
</comment>
<evidence type="ECO:0000313" key="9">
    <source>
        <dbReference type="EMBL" id="GAA2857911.1"/>
    </source>
</evidence>
<dbReference type="InterPro" id="IPR034294">
    <property type="entry name" value="Aquaporin_transptr"/>
</dbReference>
<evidence type="ECO:0000256" key="8">
    <source>
        <dbReference type="SAM" id="Phobius"/>
    </source>
</evidence>
<dbReference type="PANTHER" id="PTHR19139">
    <property type="entry name" value="AQUAPORIN TRANSPORTER"/>
    <property type="match status" value="1"/>
</dbReference>
<dbReference type="Gene3D" id="1.20.1080.10">
    <property type="entry name" value="Glycerol uptake facilitator protein"/>
    <property type="match status" value="1"/>
</dbReference>
<evidence type="ECO:0000256" key="6">
    <source>
        <dbReference type="RuleBase" id="RU000477"/>
    </source>
</evidence>
<comment type="similarity">
    <text evidence="2 6">Belongs to the MIP/aquaporin (TC 1.A.8) family.</text>
</comment>
<evidence type="ECO:0000256" key="1">
    <source>
        <dbReference type="ARBA" id="ARBA00004141"/>
    </source>
</evidence>
<gene>
    <name evidence="9" type="ORF">GCM10010517_16320</name>
</gene>
<proteinExistence type="inferred from homology"/>
<keyword evidence="10" id="KW-1185">Reference proteome</keyword>
<reference evidence="10" key="1">
    <citation type="journal article" date="2019" name="Int. J. Syst. Evol. Microbiol.">
        <title>The Global Catalogue of Microorganisms (GCM) 10K type strain sequencing project: providing services to taxonomists for standard genome sequencing and annotation.</title>
        <authorList>
            <consortium name="The Broad Institute Genomics Platform"/>
            <consortium name="The Broad Institute Genome Sequencing Center for Infectious Disease"/>
            <person name="Wu L."/>
            <person name="Ma J."/>
        </authorList>
    </citation>
    <scope>NUCLEOTIDE SEQUENCE [LARGE SCALE GENOMIC DNA]</scope>
    <source>
        <strain evidence="10">JCM 6242</strain>
    </source>
</reference>
<dbReference type="RefSeq" id="WP_344969363.1">
    <property type="nucleotide sequence ID" value="NZ_BAAAVI010000008.1"/>
</dbReference>
<organism evidence="9 10">
    <name type="scientific">Streptosporangium fragile</name>
    <dbReference type="NCBI Taxonomy" id="46186"/>
    <lineage>
        <taxon>Bacteria</taxon>
        <taxon>Bacillati</taxon>
        <taxon>Actinomycetota</taxon>
        <taxon>Actinomycetes</taxon>
        <taxon>Streptosporangiales</taxon>
        <taxon>Streptosporangiaceae</taxon>
        <taxon>Streptosporangium</taxon>
    </lineage>
</organism>
<evidence type="ECO:0000256" key="4">
    <source>
        <dbReference type="ARBA" id="ARBA00022989"/>
    </source>
</evidence>
<dbReference type="SUPFAM" id="SSF81338">
    <property type="entry name" value="Aquaporin-like"/>
    <property type="match status" value="1"/>
</dbReference>
<name>A0ABP6I9D2_9ACTN</name>
<dbReference type="PANTHER" id="PTHR19139:SF199">
    <property type="entry name" value="MIP17260P"/>
    <property type="match status" value="1"/>
</dbReference>
<dbReference type="Proteomes" id="UP001500831">
    <property type="component" value="Unassembled WGS sequence"/>
</dbReference>
<protein>
    <recommendedName>
        <fullName evidence="11">Aquaporin family protein</fullName>
    </recommendedName>
</protein>
<keyword evidence="5 8" id="KW-0472">Membrane</keyword>
<keyword evidence="4 8" id="KW-1133">Transmembrane helix</keyword>
<evidence type="ECO:0000313" key="10">
    <source>
        <dbReference type="Proteomes" id="UP001500831"/>
    </source>
</evidence>
<dbReference type="PRINTS" id="PR00783">
    <property type="entry name" value="MINTRINSICP"/>
</dbReference>
<sequence length="194" mass="20394">MSLPLGRRLAAEATGTGALVAVVVGSGIQADRLSSDGGVALLTNSLATVFALGVLIALLGPVSGAHFNPVVSLAAWWHGRRGGEGLALREVAAYTGTQSAGAITGALLANAMFDLPPVQRPGRRSPGRGPVPVSRRHQARGIRRRHPYLRRAGKFTPVSTHVPSVRTASGLSQIIGYYLRSIALEEARHRTTLR</sequence>
<accession>A0ABP6I9D2</accession>
<keyword evidence="6" id="KW-0813">Transport</keyword>
<comment type="subcellular location">
    <subcellularLocation>
        <location evidence="1">Membrane</location>
        <topology evidence="1">Multi-pass membrane protein</topology>
    </subcellularLocation>
</comment>
<keyword evidence="3 6" id="KW-0812">Transmembrane</keyword>
<evidence type="ECO:0000256" key="2">
    <source>
        <dbReference type="ARBA" id="ARBA00006175"/>
    </source>
</evidence>
<evidence type="ECO:0000256" key="7">
    <source>
        <dbReference type="SAM" id="MobiDB-lite"/>
    </source>
</evidence>
<dbReference type="EMBL" id="BAAAVI010000008">
    <property type="protein sequence ID" value="GAA2857911.1"/>
    <property type="molecule type" value="Genomic_DNA"/>
</dbReference>
<dbReference type="Pfam" id="PF00230">
    <property type="entry name" value="MIP"/>
    <property type="match status" value="1"/>
</dbReference>